<keyword evidence="11" id="KW-0739">Sodium transport</keyword>
<evidence type="ECO:0000256" key="10">
    <source>
        <dbReference type="ARBA" id="ARBA00023136"/>
    </source>
</evidence>
<evidence type="ECO:0000256" key="5">
    <source>
        <dbReference type="ARBA" id="ARBA00022692"/>
    </source>
</evidence>
<comment type="similarity">
    <text evidence="2 13">Belongs to the sodium:solute symporter (SSF) (TC 2.A.21) family.</text>
</comment>
<evidence type="ECO:0000256" key="13">
    <source>
        <dbReference type="RuleBase" id="RU362091"/>
    </source>
</evidence>
<feature type="transmembrane region" description="Helical" evidence="14">
    <location>
        <begin position="183"/>
        <end position="203"/>
    </location>
</feature>
<feature type="transmembrane region" description="Helical" evidence="14">
    <location>
        <begin position="264"/>
        <end position="287"/>
    </location>
</feature>
<evidence type="ECO:0000256" key="2">
    <source>
        <dbReference type="ARBA" id="ARBA00006434"/>
    </source>
</evidence>
<feature type="transmembrane region" description="Helical" evidence="14">
    <location>
        <begin position="69"/>
        <end position="95"/>
    </location>
</feature>
<dbReference type="AlphaFoldDB" id="A0A5D0XTM3"/>
<evidence type="ECO:0000256" key="3">
    <source>
        <dbReference type="ARBA" id="ARBA00022448"/>
    </source>
</evidence>
<keyword evidence="8" id="KW-0915">Sodium</keyword>
<dbReference type="GO" id="GO:0015293">
    <property type="term" value="F:symporter activity"/>
    <property type="evidence" value="ECO:0007669"/>
    <property type="project" value="UniProtKB-KW"/>
</dbReference>
<keyword evidence="16" id="KW-1185">Reference proteome</keyword>
<dbReference type="RefSeq" id="WP_148599270.1">
    <property type="nucleotide sequence ID" value="NZ_VSLD01000001.1"/>
</dbReference>
<dbReference type="InterPro" id="IPR038377">
    <property type="entry name" value="Na/Glc_symporter_sf"/>
</dbReference>
<evidence type="ECO:0000256" key="4">
    <source>
        <dbReference type="ARBA" id="ARBA00022475"/>
    </source>
</evidence>
<keyword evidence="9" id="KW-0406">Ion transport</keyword>
<feature type="transmembrane region" description="Helical" evidence="14">
    <location>
        <begin position="226"/>
        <end position="244"/>
    </location>
</feature>
<organism evidence="15 16">
    <name type="scientific">Arthrobacter echini</name>
    <dbReference type="NCBI Taxonomy" id="1529066"/>
    <lineage>
        <taxon>Bacteria</taxon>
        <taxon>Bacillati</taxon>
        <taxon>Actinomycetota</taxon>
        <taxon>Actinomycetes</taxon>
        <taxon>Micrococcales</taxon>
        <taxon>Micrococcaceae</taxon>
        <taxon>Arthrobacter</taxon>
    </lineage>
</organism>
<comment type="caution">
    <text evidence="15">The sequence shown here is derived from an EMBL/GenBank/DDBJ whole genome shotgun (WGS) entry which is preliminary data.</text>
</comment>
<sequence>MNFQVLGIVIIVVLGASWIYAGLKVSKRVSSTDDYLVGGRQVGLALGSATILATWVTGNTILASPESGYTYGVLGVLGYAVGGGVAVMAFAPLAARLKKILPAGRTVGDFFRLRYDGKNYWLFLIALLVWDLGWLLTQGMAAGIILETIFGIPFAVGVILTVGIVLTYVSIGGMMSVLSTDFLQSMLIMVLVFIFPALIYWQANPREVYDGMIALAPETLRLDNPAGLLFLCVIPLIYAGEVFMDNTFWQRAFALRANVLKKTFIFAGIGWIFVPIATGTLAFVAVGSDMELPGGPSSVAPEVVSNLAGSLGSVFFLALLWAALASTMAALMNGVAGIFMNDIYNNVINRNATDRQVLSAGRIGTVVIALITIATALQRPSTLLSLLIWLGIINAAYLTPVVVGAFFKRVNPTGAFCSIIVAIATGLVFYGGGSMDLLFFQIPMFTFPDWASGDLQGAVVSFAIATIGTLLTSWIWPKHFDFRTMRDWVPLSKSEHVSTSPEV</sequence>
<evidence type="ECO:0000256" key="1">
    <source>
        <dbReference type="ARBA" id="ARBA00004651"/>
    </source>
</evidence>
<comment type="catalytic activity">
    <reaction evidence="12">
        <text>L-proline(in) + Na(+)(in) = L-proline(out) + Na(+)(out)</text>
        <dbReference type="Rhea" id="RHEA:28967"/>
        <dbReference type="ChEBI" id="CHEBI:29101"/>
        <dbReference type="ChEBI" id="CHEBI:60039"/>
    </reaction>
</comment>
<dbReference type="GO" id="GO:0005886">
    <property type="term" value="C:plasma membrane"/>
    <property type="evidence" value="ECO:0007669"/>
    <property type="project" value="UniProtKB-SubCell"/>
</dbReference>
<keyword evidence="7 14" id="KW-1133">Transmembrane helix</keyword>
<dbReference type="OrthoDB" id="9789704at2"/>
<feature type="transmembrane region" description="Helical" evidence="14">
    <location>
        <begin position="383"/>
        <end position="407"/>
    </location>
</feature>
<dbReference type="EMBL" id="VSLD01000001">
    <property type="protein sequence ID" value="TYC99950.1"/>
    <property type="molecule type" value="Genomic_DNA"/>
</dbReference>
<evidence type="ECO:0000313" key="16">
    <source>
        <dbReference type="Proteomes" id="UP000323410"/>
    </source>
</evidence>
<keyword evidence="3" id="KW-0813">Transport</keyword>
<reference evidence="15 16" key="1">
    <citation type="submission" date="2019-08" db="EMBL/GenBank/DDBJ databases">
        <title>Genone of Arthrobacter echini P9.</title>
        <authorList>
            <person name="Bowman J.P."/>
        </authorList>
    </citation>
    <scope>NUCLEOTIDE SEQUENCE [LARGE SCALE GENOMIC DNA]</scope>
    <source>
        <strain evidence="15 16">P9</strain>
    </source>
</reference>
<feature type="transmembrane region" description="Helical" evidence="14">
    <location>
        <begin position="120"/>
        <end position="146"/>
    </location>
</feature>
<dbReference type="Pfam" id="PF00474">
    <property type="entry name" value="SSF"/>
    <property type="match status" value="1"/>
</dbReference>
<keyword evidence="10 14" id="KW-0472">Membrane</keyword>
<feature type="transmembrane region" description="Helical" evidence="14">
    <location>
        <begin position="152"/>
        <end position="171"/>
    </location>
</feature>
<feature type="transmembrane region" description="Helical" evidence="14">
    <location>
        <begin position="455"/>
        <end position="476"/>
    </location>
</feature>
<evidence type="ECO:0000256" key="7">
    <source>
        <dbReference type="ARBA" id="ARBA00022989"/>
    </source>
</evidence>
<dbReference type="Gene3D" id="1.20.1730.10">
    <property type="entry name" value="Sodium/glucose cotransporter"/>
    <property type="match status" value="1"/>
</dbReference>
<evidence type="ECO:0000313" key="15">
    <source>
        <dbReference type="EMBL" id="TYC99950.1"/>
    </source>
</evidence>
<comment type="subcellular location">
    <subcellularLocation>
        <location evidence="1">Cell membrane</location>
        <topology evidence="1">Multi-pass membrane protein</topology>
    </subcellularLocation>
</comment>
<name>A0A5D0XTM3_9MICC</name>
<evidence type="ECO:0000256" key="11">
    <source>
        <dbReference type="ARBA" id="ARBA00023201"/>
    </source>
</evidence>
<evidence type="ECO:0000256" key="6">
    <source>
        <dbReference type="ARBA" id="ARBA00022847"/>
    </source>
</evidence>
<dbReference type="GO" id="GO:0006814">
    <property type="term" value="P:sodium ion transport"/>
    <property type="evidence" value="ECO:0007669"/>
    <property type="project" value="UniProtKB-KW"/>
</dbReference>
<feature type="transmembrane region" description="Helical" evidence="14">
    <location>
        <begin position="414"/>
        <end position="435"/>
    </location>
</feature>
<feature type="transmembrane region" description="Helical" evidence="14">
    <location>
        <begin position="307"/>
        <end position="336"/>
    </location>
</feature>
<evidence type="ECO:0000256" key="9">
    <source>
        <dbReference type="ARBA" id="ARBA00023065"/>
    </source>
</evidence>
<evidence type="ECO:0000256" key="14">
    <source>
        <dbReference type="SAM" id="Phobius"/>
    </source>
</evidence>
<dbReference type="InterPro" id="IPR001734">
    <property type="entry name" value="Na/solute_symporter"/>
</dbReference>
<keyword evidence="6" id="KW-0769">Symport</keyword>
<dbReference type="Proteomes" id="UP000323410">
    <property type="component" value="Unassembled WGS sequence"/>
</dbReference>
<dbReference type="PROSITE" id="PS50283">
    <property type="entry name" value="NA_SOLUT_SYMP_3"/>
    <property type="match status" value="1"/>
</dbReference>
<proteinExistence type="inferred from homology"/>
<feature type="transmembrane region" description="Helical" evidence="14">
    <location>
        <begin position="6"/>
        <end position="23"/>
    </location>
</feature>
<dbReference type="PANTHER" id="PTHR48086:SF3">
    <property type="entry name" value="SODIUM_PROLINE SYMPORTER"/>
    <property type="match status" value="1"/>
</dbReference>
<evidence type="ECO:0000256" key="12">
    <source>
        <dbReference type="ARBA" id="ARBA00033708"/>
    </source>
</evidence>
<evidence type="ECO:0000256" key="8">
    <source>
        <dbReference type="ARBA" id="ARBA00023053"/>
    </source>
</evidence>
<keyword evidence="5 14" id="KW-0812">Transmembrane</keyword>
<keyword evidence="4" id="KW-1003">Cell membrane</keyword>
<protein>
    <recommendedName>
        <fullName evidence="17">Sodium:solute symporter</fullName>
    </recommendedName>
</protein>
<feature type="transmembrane region" description="Helical" evidence="14">
    <location>
        <begin position="44"/>
        <end position="63"/>
    </location>
</feature>
<dbReference type="PANTHER" id="PTHR48086">
    <property type="entry name" value="SODIUM/PROLINE SYMPORTER-RELATED"/>
    <property type="match status" value="1"/>
</dbReference>
<gene>
    <name evidence="15" type="ORF">FQ377_00280</name>
</gene>
<evidence type="ECO:0008006" key="17">
    <source>
        <dbReference type="Google" id="ProtNLM"/>
    </source>
</evidence>
<dbReference type="InterPro" id="IPR050277">
    <property type="entry name" value="Sodium:Solute_Symporter"/>
</dbReference>
<accession>A0A5D0XTM3</accession>
<feature type="transmembrane region" description="Helical" evidence="14">
    <location>
        <begin position="357"/>
        <end position="377"/>
    </location>
</feature>